<reference evidence="8 9" key="1">
    <citation type="journal article" date="2023" name="Sci. Data">
        <title>Genome assembly of the Korean intertidal mud-creeper Batillaria attramentaria.</title>
        <authorList>
            <person name="Patra A.K."/>
            <person name="Ho P.T."/>
            <person name="Jun S."/>
            <person name="Lee S.J."/>
            <person name="Kim Y."/>
            <person name="Won Y.J."/>
        </authorList>
    </citation>
    <scope>NUCLEOTIDE SEQUENCE [LARGE SCALE GENOMIC DNA]</scope>
    <source>
        <strain evidence="8">Wonlab-2016</strain>
    </source>
</reference>
<evidence type="ECO:0000256" key="6">
    <source>
        <dbReference type="ARBA" id="ARBA00023157"/>
    </source>
</evidence>
<dbReference type="PROSITE" id="PS00279">
    <property type="entry name" value="MACPF_1"/>
    <property type="match status" value="1"/>
</dbReference>
<dbReference type="AlphaFoldDB" id="A0ABD0J910"/>
<dbReference type="GO" id="GO:0016020">
    <property type="term" value="C:membrane"/>
    <property type="evidence" value="ECO:0007669"/>
    <property type="project" value="UniProtKB-SubCell"/>
</dbReference>
<dbReference type="InterPro" id="IPR020864">
    <property type="entry name" value="MACPF"/>
</dbReference>
<feature type="non-terminal residue" evidence="8">
    <location>
        <position position="1"/>
    </location>
</feature>
<organism evidence="8 9">
    <name type="scientific">Batillaria attramentaria</name>
    <dbReference type="NCBI Taxonomy" id="370345"/>
    <lineage>
        <taxon>Eukaryota</taxon>
        <taxon>Metazoa</taxon>
        <taxon>Spiralia</taxon>
        <taxon>Lophotrochozoa</taxon>
        <taxon>Mollusca</taxon>
        <taxon>Gastropoda</taxon>
        <taxon>Caenogastropoda</taxon>
        <taxon>Sorbeoconcha</taxon>
        <taxon>Cerithioidea</taxon>
        <taxon>Batillariidae</taxon>
        <taxon>Batillaria</taxon>
    </lineage>
</organism>
<evidence type="ECO:0000256" key="5">
    <source>
        <dbReference type="ARBA" id="ARBA00023136"/>
    </source>
</evidence>
<evidence type="ECO:0000256" key="2">
    <source>
        <dbReference type="ARBA" id="ARBA00004613"/>
    </source>
</evidence>
<keyword evidence="5" id="KW-0472">Membrane</keyword>
<dbReference type="Pfam" id="PF01823">
    <property type="entry name" value="MACPF"/>
    <property type="match status" value="1"/>
</dbReference>
<gene>
    <name evidence="8" type="ORF">BaRGS_00037294</name>
</gene>
<accession>A0ABD0J910</accession>
<protein>
    <recommendedName>
        <fullName evidence="7">MACPF domain-containing protein</fullName>
    </recommendedName>
</protein>
<dbReference type="EMBL" id="JACVVK020000554">
    <property type="protein sequence ID" value="KAK7466571.1"/>
    <property type="molecule type" value="Genomic_DNA"/>
</dbReference>
<keyword evidence="3" id="KW-0964">Secreted</keyword>
<evidence type="ECO:0000256" key="1">
    <source>
        <dbReference type="ARBA" id="ARBA00004370"/>
    </source>
</evidence>
<evidence type="ECO:0000313" key="8">
    <source>
        <dbReference type="EMBL" id="KAK7466571.1"/>
    </source>
</evidence>
<evidence type="ECO:0000259" key="7">
    <source>
        <dbReference type="PROSITE" id="PS51412"/>
    </source>
</evidence>
<keyword evidence="6" id="KW-1015">Disulfide bond</keyword>
<keyword evidence="9" id="KW-1185">Reference proteome</keyword>
<dbReference type="InterPro" id="IPR020863">
    <property type="entry name" value="MACPF_CS"/>
</dbReference>
<dbReference type="GO" id="GO:0005576">
    <property type="term" value="C:extracellular region"/>
    <property type="evidence" value="ECO:0007669"/>
    <property type="project" value="UniProtKB-SubCell"/>
</dbReference>
<dbReference type="PANTHER" id="PTHR45742:SF8">
    <property type="entry name" value="FLOCCULATION PROTEIN FLO11"/>
    <property type="match status" value="1"/>
</dbReference>
<dbReference type="Proteomes" id="UP001519460">
    <property type="component" value="Unassembled WGS sequence"/>
</dbReference>
<comment type="subcellular location">
    <subcellularLocation>
        <location evidence="1">Membrane</location>
    </subcellularLocation>
    <subcellularLocation>
        <location evidence="2">Secreted</location>
    </subcellularLocation>
</comment>
<keyword evidence="4" id="KW-0204">Cytolysis</keyword>
<sequence>RFSTFSSHSSGLERQARGVDITKLDLIPIDPVQSGGGFMSQSLKRIHQVTYAVPDNVWSINTIPSGSVTASAHVLKTSNEVRKSFSVNAGVDVTTAKFGFSSSFSYSKTQTTLLKNERKVSTVSAAFVSRRVDLVPQNELVLEQRAQAAINALPARFADGRAAYENFLRQYGTHYIQEAKFGGIMSIYMETESQYFE</sequence>
<feature type="domain" description="MACPF" evidence="7">
    <location>
        <begin position="1"/>
        <end position="197"/>
    </location>
</feature>
<name>A0ABD0J910_9CAEN</name>
<evidence type="ECO:0000313" key="9">
    <source>
        <dbReference type="Proteomes" id="UP001519460"/>
    </source>
</evidence>
<proteinExistence type="predicted"/>
<comment type="caution">
    <text evidence="8">The sequence shown here is derived from an EMBL/GenBank/DDBJ whole genome shotgun (WGS) entry which is preliminary data.</text>
</comment>
<dbReference type="GO" id="GO:0031640">
    <property type="term" value="P:killing of cells of another organism"/>
    <property type="evidence" value="ECO:0007669"/>
    <property type="project" value="UniProtKB-KW"/>
</dbReference>
<evidence type="ECO:0000256" key="4">
    <source>
        <dbReference type="ARBA" id="ARBA00022852"/>
    </source>
</evidence>
<evidence type="ECO:0000256" key="3">
    <source>
        <dbReference type="ARBA" id="ARBA00022525"/>
    </source>
</evidence>
<dbReference type="PROSITE" id="PS51412">
    <property type="entry name" value="MACPF_2"/>
    <property type="match status" value="1"/>
</dbReference>
<dbReference type="PANTHER" id="PTHR45742">
    <property type="entry name" value="COMPLEMENT COMPONENT C6"/>
    <property type="match status" value="1"/>
</dbReference>